<dbReference type="Pfam" id="PF12796">
    <property type="entry name" value="Ank_2"/>
    <property type="match status" value="2"/>
</dbReference>
<keyword evidence="2" id="KW-0677">Repeat</keyword>
<comment type="similarity">
    <text evidence="1">Belongs to the heat shock protein 70 family.</text>
</comment>
<keyword evidence="3" id="KW-0547">Nucleotide-binding</keyword>
<reference evidence="8" key="1">
    <citation type="submission" date="2022-11" db="UniProtKB">
        <authorList>
            <consortium name="WormBaseParasite"/>
        </authorList>
    </citation>
    <scope>IDENTIFICATION</scope>
</reference>
<dbReference type="Pfam" id="PF00023">
    <property type="entry name" value="Ank"/>
    <property type="match status" value="2"/>
</dbReference>
<evidence type="ECO:0000256" key="1">
    <source>
        <dbReference type="ARBA" id="ARBA00007381"/>
    </source>
</evidence>
<dbReference type="Proteomes" id="UP000887540">
    <property type="component" value="Unplaced"/>
</dbReference>
<feature type="repeat" description="ANK" evidence="6">
    <location>
        <begin position="303"/>
        <end position="337"/>
    </location>
</feature>
<dbReference type="InterPro" id="IPR013126">
    <property type="entry name" value="Hsp_70_fam"/>
</dbReference>
<keyword evidence="7" id="KW-1185">Reference proteome</keyword>
<evidence type="ECO:0000313" key="7">
    <source>
        <dbReference type="Proteomes" id="UP000887540"/>
    </source>
</evidence>
<proteinExistence type="inferred from homology"/>
<accession>A0A914D403</accession>
<feature type="repeat" description="ANK" evidence="6">
    <location>
        <begin position="235"/>
        <end position="269"/>
    </location>
</feature>
<dbReference type="PRINTS" id="PR01415">
    <property type="entry name" value="ANKYRIN"/>
</dbReference>
<evidence type="ECO:0000256" key="4">
    <source>
        <dbReference type="ARBA" id="ARBA00022840"/>
    </source>
</evidence>
<dbReference type="GO" id="GO:0140662">
    <property type="term" value="F:ATP-dependent protein folding chaperone"/>
    <property type="evidence" value="ECO:0007669"/>
    <property type="project" value="InterPro"/>
</dbReference>
<sequence length="400" mass="45109">MKRLIGNQNALECIKRNGKYWTFKVNENSEVEVNLDNQTKRIKPEEVSAQILIKLKQSAENVVRKQIKNIVLTVPAYFDENQKKATTKAAELAGLNVLEMISEPSAAAYAYGFDQQKFPDTNLLVFDLGGGTLDVVIVKIKDVKNNNIDMVRLLLENGENPNAIDTNDQIALHLAASDRSDKTEFVELLLKHQADIELKDKYGRTSLMIAASSQNINIVLYLLGQGADPNRKDKIDKTALHYAASNLYDNTLFAELLLKHGADIEIQDKDGWTSLMEAVLYKRISIVRYLLEQGSDPNRKDNRDKTALHHAALNLKDNKLIVELLLKHGADINIQDKDGWTSLMRAVSINNINIVRYLLEQDADPDKINANGNTALHIVRSTYNYPNKEIIDLLSKYVKK</sequence>
<dbReference type="GO" id="GO:0005524">
    <property type="term" value="F:ATP binding"/>
    <property type="evidence" value="ECO:0007669"/>
    <property type="project" value="UniProtKB-KW"/>
</dbReference>
<keyword evidence="4" id="KW-0067">ATP-binding</keyword>
<dbReference type="Pfam" id="PF00012">
    <property type="entry name" value="HSP70"/>
    <property type="match status" value="1"/>
</dbReference>
<dbReference type="PANTHER" id="PTHR24171">
    <property type="entry name" value="ANKYRIN REPEAT DOMAIN-CONTAINING PROTEIN 39-RELATED"/>
    <property type="match status" value="1"/>
</dbReference>
<dbReference type="WBParaSite" id="ACRNAN_scaffold1744.g8876.t1">
    <property type="protein sequence ID" value="ACRNAN_scaffold1744.g8876.t1"/>
    <property type="gene ID" value="ACRNAN_scaffold1744.g8876"/>
</dbReference>
<dbReference type="InterPro" id="IPR043129">
    <property type="entry name" value="ATPase_NBD"/>
</dbReference>
<evidence type="ECO:0000313" key="8">
    <source>
        <dbReference type="WBParaSite" id="ACRNAN_scaffold1744.g8876.t1"/>
    </source>
</evidence>
<dbReference type="PROSITE" id="PS50297">
    <property type="entry name" value="ANK_REP_REGION"/>
    <property type="match status" value="6"/>
</dbReference>
<dbReference type="PRINTS" id="PR00301">
    <property type="entry name" value="HEATSHOCK70"/>
</dbReference>
<dbReference type="Gene3D" id="1.25.40.20">
    <property type="entry name" value="Ankyrin repeat-containing domain"/>
    <property type="match status" value="3"/>
</dbReference>
<name>A0A914D403_9BILA</name>
<dbReference type="InterPro" id="IPR036770">
    <property type="entry name" value="Ankyrin_rpt-contain_sf"/>
</dbReference>
<feature type="repeat" description="ANK" evidence="6">
    <location>
        <begin position="338"/>
        <end position="370"/>
    </location>
</feature>
<dbReference type="SMART" id="SM00248">
    <property type="entry name" value="ANK"/>
    <property type="match status" value="7"/>
</dbReference>
<dbReference type="FunFam" id="3.30.420.40:FF:000028">
    <property type="entry name" value="heat shock 70 kDa protein-like"/>
    <property type="match status" value="1"/>
</dbReference>
<feature type="repeat" description="ANK" evidence="6">
    <location>
        <begin position="202"/>
        <end position="234"/>
    </location>
</feature>
<evidence type="ECO:0000256" key="6">
    <source>
        <dbReference type="PROSITE-ProRule" id="PRU00023"/>
    </source>
</evidence>
<organism evidence="7 8">
    <name type="scientific">Acrobeloides nanus</name>
    <dbReference type="NCBI Taxonomy" id="290746"/>
    <lineage>
        <taxon>Eukaryota</taxon>
        <taxon>Metazoa</taxon>
        <taxon>Ecdysozoa</taxon>
        <taxon>Nematoda</taxon>
        <taxon>Chromadorea</taxon>
        <taxon>Rhabditida</taxon>
        <taxon>Tylenchina</taxon>
        <taxon>Cephalobomorpha</taxon>
        <taxon>Cephaloboidea</taxon>
        <taxon>Cephalobidae</taxon>
        <taxon>Acrobeloides</taxon>
    </lineage>
</organism>
<dbReference type="SUPFAM" id="SSF48403">
    <property type="entry name" value="Ankyrin repeat"/>
    <property type="match status" value="1"/>
</dbReference>
<feature type="repeat" description="ANK" evidence="6">
    <location>
        <begin position="270"/>
        <end position="302"/>
    </location>
</feature>
<dbReference type="SUPFAM" id="SSF53067">
    <property type="entry name" value="Actin-like ATPase domain"/>
    <property type="match status" value="1"/>
</dbReference>
<feature type="repeat" description="ANK" evidence="6">
    <location>
        <begin position="167"/>
        <end position="201"/>
    </location>
</feature>
<protein>
    <submittedName>
        <fullName evidence="8">Uncharacterized protein</fullName>
    </submittedName>
</protein>
<dbReference type="InterPro" id="IPR002110">
    <property type="entry name" value="Ankyrin_rpt"/>
</dbReference>
<evidence type="ECO:0000256" key="3">
    <source>
        <dbReference type="ARBA" id="ARBA00022741"/>
    </source>
</evidence>
<dbReference type="PROSITE" id="PS50088">
    <property type="entry name" value="ANK_REPEAT"/>
    <property type="match status" value="6"/>
</dbReference>
<evidence type="ECO:0000256" key="2">
    <source>
        <dbReference type="ARBA" id="ARBA00022737"/>
    </source>
</evidence>
<dbReference type="AlphaFoldDB" id="A0A914D403"/>
<dbReference type="Gene3D" id="3.30.420.40">
    <property type="match status" value="1"/>
</dbReference>
<keyword evidence="5 6" id="KW-0040">ANK repeat</keyword>
<evidence type="ECO:0000256" key="5">
    <source>
        <dbReference type="ARBA" id="ARBA00023043"/>
    </source>
</evidence>